<proteinExistence type="predicted"/>
<protein>
    <submittedName>
        <fullName evidence="1">Uncharacterized protein</fullName>
    </submittedName>
</protein>
<dbReference type="Proteomes" id="UP000270094">
    <property type="component" value="Unassembled WGS sequence"/>
</dbReference>
<gene>
    <name evidence="1" type="ORF">SVUK_LOCUS6802</name>
</gene>
<evidence type="ECO:0000313" key="1">
    <source>
        <dbReference type="EMBL" id="VDM71804.1"/>
    </source>
</evidence>
<dbReference type="AlphaFoldDB" id="A0A3P7J1J6"/>
<reference evidence="1 2" key="1">
    <citation type="submission" date="2018-11" db="EMBL/GenBank/DDBJ databases">
        <authorList>
            <consortium name="Pathogen Informatics"/>
        </authorList>
    </citation>
    <scope>NUCLEOTIDE SEQUENCE [LARGE SCALE GENOMIC DNA]</scope>
</reference>
<name>A0A3P7J1J6_STRVU</name>
<sequence length="65" mass="7185">MLLSVMSFLRANIPFIFIDVPSTATRAPNKGISPKALCIITSYREHYRRLYEAADAAGVELTKVG</sequence>
<accession>A0A3P7J1J6</accession>
<organism evidence="1 2">
    <name type="scientific">Strongylus vulgaris</name>
    <name type="common">Blood worm</name>
    <dbReference type="NCBI Taxonomy" id="40348"/>
    <lineage>
        <taxon>Eukaryota</taxon>
        <taxon>Metazoa</taxon>
        <taxon>Ecdysozoa</taxon>
        <taxon>Nematoda</taxon>
        <taxon>Chromadorea</taxon>
        <taxon>Rhabditida</taxon>
        <taxon>Rhabditina</taxon>
        <taxon>Rhabditomorpha</taxon>
        <taxon>Strongyloidea</taxon>
        <taxon>Strongylidae</taxon>
        <taxon>Strongylus</taxon>
    </lineage>
</organism>
<keyword evidence="2" id="KW-1185">Reference proteome</keyword>
<evidence type="ECO:0000313" key="2">
    <source>
        <dbReference type="Proteomes" id="UP000270094"/>
    </source>
</evidence>
<dbReference type="EMBL" id="UYYB01022167">
    <property type="protein sequence ID" value="VDM71804.1"/>
    <property type="molecule type" value="Genomic_DNA"/>
</dbReference>
<dbReference type="OrthoDB" id="5851052at2759"/>